<sequence>MRALSAYTILVSAVGLFAHVTPCVGVELNMREISSQEMQATEGRLPSWVDGVFYLNGPSIHNFSEFGVDLVTGHFFDGLGGVAAFELRNGGVTLTTRIIESETYTRLRDMGQYDSLTFGTPMSWSSVLQRPFDILVDNTPINLYPYNGRLFATSDSSYRHGVDPSTLATISAHNRDEIGPMGAAHPAVDPHTGEIFNYVGPTRLRLDLQTLEPIAEYHLVQEFHAADGSLSRSTLGKVWAPALWIAHSVSLTEDFVLYRVMSERPRPSLDTSTLSNFLKFNAKANVRVIAASRNRQGGVFSMECNEAFSSFHIINAYTRALSQEIVLDSVASDSSLLNDRTQDVFTEGYKPKHARPNKTAEVPADSVSYFYKRCILRGLPLQDALFTPSEDTTPTCTCSNLFRYPFELATINPVFRMQRHRYVWSGAGREHTLWINQIAKFDLQRVRSRENETNADFVSAWNAPDGFVVGEPRMIPRAVSAETDEEAAEDDGVVMFLLYHESKPVTKLVTLDAATMEVVAIHDAPIDLPVQVHGVYKDMTRDGRIFAN</sequence>
<dbReference type="Pfam" id="PF03055">
    <property type="entry name" value="RPE65"/>
    <property type="match status" value="1"/>
</dbReference>
<keyword evidence="8" id="KW-1185">Reference proteome</keyword>
<dbReference type="GO" id="GO:0010436">
    <property type="term" value="F:carotenoid dioxygenase activity"/>
    <property type="evidence" value="ECO:0007669"/>
    <property type="project" value="TreeGrafter"/>
</dbReference>
<dbReference type="EMBL" id="BEYU01000011">
    <property type="protein sequence ID" value="GBG25065.1"/>
    <property type="molecule type" value="Genomic_DNA"/>
</dbReference>
<dbReference type="OrthoDB" id="1069523at2759"/>
<feature type="chain" id="PRO_5015343677" evidence="6">
    <location>
        <begin position="26"/>
        <end position="548"/>
    </location>
</feature>
<feature type="binding site" evidence="5">
    <location>
        <position position="185"/>
    </location>
    <ligand>
        <name>Fe cation</name>
        <dbReference type="ChEBI" id="CHEBI:24875"/>
        <note>catalytic</note>
    </ligand>
</feature>
<keyword evidence="7" id="KW-0223">Dioxygenase</keyword>
<dbReference type="PANTHER" id="PTHR10543">
    <property type="entry name" value="BETA-CAROTENE DIOXYGENASE"/>
    <property type="match status" value="1"/>
</dbReference>
<gene>
    <name evidence="7" type="ORF">FCC1311_012822</name>
</gene>
<comment type="caution">
    <text evidence="7">The sequence shown here is derived from an EMBL/GenBank/DDBJ whole genome shotgun (WGS) entry which is preliminary data.</text>
</comment>
<keyword evidence="6" id="KW-0732">Signal</keyword>
<dbReference type="GO" id="GO:0016121">
    <property type="term" value="P:carotene catabolic process"/>
    <property type="evidence" value="ECO:0007669"/>
    <property type="project" value="TreeGrafter"/>
</dbReference>
<feature type="binding site" evidence="5">
    <location>
        <position position="312"/>
    </location>
    <ligand>
        <name>Fe cation</name>
        <dbReference type="ChEBI" id="CHEBI:24875"/>
        <note>catalytic</note>
    </ligand>
</feature>
<feature type="binding site" evidence="5">
    <location>
        <position position="247"/>
    </location>
    <ligand>
        <name>Fe cation</name>
        <dbReference type="ChEBI" id="CHEBI:24875"/>
        <note>catalytic</note>
    </ligand>
</feature>
<proteinExistence type="inferred from homology"/>
<comment type="cofactor">
    <cofactor evidence="5">
        <name>Fe(2+)</name>
        <dbReference type="ChEBI" id="CHEBI:29033"/>
    </cofactor>
    <text evidence="5">Binds 1 Fe(2+) ion per subunit.</text>
</comment>
<comment type="similarity">
    <text evidence="1">Belongs to the carotenoid oxygenase family.</text>
</comment>
<evidence type="ECO:0000256" key="5">
    <source>
        <dbReference type="PIRSR" id="PIRSR604294-1"/>
    </source>
</evidence>
<evidence type="ECO:0000256" key="2">
    <source>
        <dbReference type="ARBA" id="ARBA00022723"/>
    </source>
</evidence>
<feature type="signal peptide" evidence="6">
    <location>
        <begin position="1"/>
        <end position="25"/>
    </location>
</feature>
<dbReference type="PANTHER" id="PTHR10543:SF89">
    <property type="entry name" value="CAROTENOID 9,10(9',10')-CLEAVAGE DIOXYGENASE 1"/>
    <property type="match status" value="1"/>
</dbReference>
<organism evidence="7 8">
    <name type="scientific">Hondaea fermentalgiana</name>
    <dbReference type="NCBI Taxonomy" id="2315210"/>
    <lineage>
        <taxon>Eukaryota</taxon>
        <taxon>Sar</taxon>
        <taxon>Stramenopiles</taxon>
        <taxon>Bigyra</taxon>
        <taxon>Labyrinthulomycetes</taxon>
        <taxon>Thraustochytrida</taxon>
        <taxon>Thraustochytriidae</taxon>
        <taxon>Hondaea</taxon>
    </lineage>
</organism>
<dbReference type="AlphaFoldDB" id="A0A2R5G3F8"/>
<evidence type="ECO:0000256" key="6">
    <source>
        <dbReference type="SAM" id="SignalP"/>
    </source>
</evidence>
<protein>
    <submittedName>
        <fullName evidence="7">Carotenoid 9,109',10'-cleavage dioxygenase</fullName>
    </submittedName>
</protein>
<feature type="binding site" evidence="5">
    <location>
        <position position="533"/>
    </location>
    <ligand>
        <name>Fe cation</name>
        <dbReference type="ChEBI" id="CHEBI:24875"/>
        <note>catalytic</note>
    </ligand>
</feature>
<reference evidence="7 8" key="1">
    <citation type="submission" date="2017-12" db="EMBL/GenBank/DDBJ databases">
        <title>Sequencing, de novo assembly and annotation of complete genome of a new Thraustochytrid species, strain FCC1311.</title>
        <authorList>
            <person name="Sedici K."/>
            <person name="Godart F."/>
            <person name="Aiese Cigliano R."/>
            <person name="Sanseverino W."/>
            <person name="Barakat M."/>
            <person name="Ortet P."/>
            <person name="Marechal E."/>
            <person name="Cagnac O."/>
            <person name="Amato A."/>
        </authorList>
    </citation>
    <scope>NUCLEOTIDE SEQUENCE [LARGE SCALE GENOMIC DNA]</scope>
</reference>
<evidence type="ECO:0000313" key="7">
    <source>
        <dbReference type="EMBL" id="GBG25065.1"/>
    </source>
</evidence>
<evidence type="ECO:0000256" key="1">
    <source>
        <dbReference type="ARBA" id="ARBA00006787"/>
    </source>
</evidence>
<dbReference type="InterPro" id="IPR004294">
    <property type="entry name" value="Carotenoid_Oase"/>
</dbReference>
<name>A0A2R5G3F8_9STRA</name>
<evidence type="ECO:0000256" key="4">
    <source>
        <dbReference type="ARBA" id="ARBA00023004"/>
    </source>
</evidence>
<dbReference type="GO" id="GO:0046872">
    <property type="term" value="F:metal ion binding"/>
    <property type="evidence" value="ECO:0007669"/>
    <property type="project" value="UniProtKB-KW"/>
</dbReference>
<evidence type="ECO:0000256" key="3">
    <source>
        <dbReference type="ARBA" id="ARBA00023002"/>
    </source>
</evidence>
<keyword evidence="4 5" id="KW-0408">Iron</keyword>
<dbReference type="InParanoid" id="A0A2R5G3F8"/>
<dbReference type="Proteomes" id="UP000241890">
    <property type="component" value="Unassembled WGS sequence"/>
</dbReference>
<keyword evidence="2 5" id="KW-0479">Metal-binding</keyword>
<accession>A0A2R5G3F8</accession>
<evidence type="ECO:0000313" key="8">
    <source>
        <dbReference type="Proteomes" id="UP000241890"/>
    </source>
</evidence>
<keyword evidence="3" id="KW-0560">Oxidoreductase</keyword>